<proteinExistence type="predicted"/>
<protein>
    <submittedName>
        <fullName evidence="2">Uncharacterized protein</fullName>
    </submittedName>
</protein>
<dbReference type="EMBL" id="DS028123">
    <property type="protein sequence ID" value="EEY68228.1"/>
    <property type="molecule type" value="Genomic_DNA"/>
</dbReference>
<organism evidence="2 3">
    <name type="scientific">Phytophthora infestans (strain T30-4)</name>
    <name type="common">Potato late blight agent</name>
    <dbReference type="NCBI Taxonomy" id="403677"/>
    <lineage>
        <taxon>Eukaryota</taxon>
        <taxon>Sar</taxon>
        <taxon>Stramenopiles</taxon>
        <taxon>Oomycota</taxon>
        <taxon>Peronosporomycetes</taxon>
        <taxon>Peronosporales</taxon>
        <taxon>Peronosporaceae</taxon>
        <taxon>Phytophthora</taxon>
    </lineage>
</organism>
<feature type="region of interest" description="Disordered" evidence="1">
    <location>
        <begin position="267"/>
        <end position="287"/>
    </location>
</feature>
<dbReference type="SUPFAM" id="SSF46689">
    <property type="entry name" value="Homeodomain-like"/>
    <property type="match status" value="1"/>
</dbReference>
<gene>
    <name evidence="2" type="ORF">PITG_04643</name>
</gene>
<dbReference type="eggNOG" id="ENOG502SP5Z">
    <property type="taxonomic scope" value="Eukaryota"/>
</dbReference>
<dbReference type="RefSeq" id="XP_002905387.1">
    <property type="nucleotide sequence ID" value="XM_002905341.1"/>
</dbReference>
<feature type="compositionally biased region" description="Acidic residues" evidence="1">
    <location>
        <begin position="269"/>
        <end position="280"/>
    </location>
</feature>
<sequence length="287" mass="33823">MEEAATRQHASPNTVFHCLYGYYYLGYSRKELAHIYNKTQQTIGNWIRVYEVTGTYQRATSKSDRKFTVEQRSWLRVFFEQRPLAYLDEAQTAFRLNFQLTISKTSVWRVIHAFGLTWKVLERRAIQIKERDIFRFVEELIPAKPRVSMLAFIGVNGIIDYYDTVGTFDRLEFVRCCQDFAYSNGASIHRHPEIVHYLRSIGIKAFQRYYVESTNRDLMPFIVDTFRRFVNFNMARVFEHCGWMVDGTFNPVGPLSTESRAVPDFREDVSEEEEELDEDALGFRTLS</sequence>
<evidence type="ECO:0000313" key="3">
    <source>
        <dbReference type="Proteomes" id="UP000006643"/>
    </source>
</evidence>
<dbReference type="InterPro" id="IPR009057">
    <property type="entry name" value="Homeodomain-like_sf"/>
</dbReference>
<dbReference type="OrthoDB" id="79420at2759"/>
<dbReference type="KEGG" id="pif:PITG_04643"/>
<dbReference type="GeneID" id="9475771"/>
<dbReference type="HOGENOM" id="CLU_056788_1_2_1"/>
<reference evidence="3" key="1">
    <citation type="journal article" date="2009" name="Nature">
        <title>Genome sequence and analysis of the Irish potato famine pathogen Phytophthora infestans.</title>
        <authorList>
            <consortium name="The Broad Institute Genome Sequencing Platform"/>
            <person name="Haas B.J."/>
            <person name="Kamoun S."/>
            <person name="Zody M.C."/>
            <person name="Jiang R.H."/>
            <person name="Handsaker R.E."/>
            <person name="Cano L.M."/>
            <person name="Grabherr M."/>
            <person name="Kodira C.D."/>
            <person name="Raffaele S."/>
            <person name="Torto-Alalibo T."/>
            <person name="Bozkurt T.O."/>
            <person name="Ah-Fong A.M."/>
            <person name="Alvarado L."/>
            <person name="Anderson V.L."/>
            <person name="Armstrong M.R."/>
            <person name="Avrova A."/>
            <person name="Baxter L."/>
            <person name="Beynon J."/>
            <person name="Boevink P.C."/>
            <person name="Bollmann S.R."/>
            <person name="Bos J.I."/>
            <person name="Bulone V."/>
            <person name="Cai G."/>
            <person name="Cakir C."/>
            <person name="Carrington J.C."/>
            <person name="Chawner M."/>
            <person name="Conti L."/>
            <person name="Costanzo S."/>
            <person name="Ewan R."/>
            <person name="Fahlgren N."/>
            <person name="Fischbach M.A."/>
            <person name="Fugelstad J."/>
            <person name="Gilroy E.M."/>
            <person name="Gnerre S."/>
            <person name="Green P.J."/>
            <person name="Grenville-Briggs L.J."/>
            <person name="Griffith J."/>
            <person name="Grunwald N.J."/>
            <person name="Horn K."/>
            <person name="Horner N.R."/>
            <person name="Hu C.H."/>
            <person name="Huitema E."/>
            <person name="Jeong D.H."/>
            <person name="Jones A.M."/>
            <person name="Jones J.D."/>
            <person name="Jones R.W."/>
            <person name="Karlsson E.K."/>
            <person name="Kunjeti S.G."/>
            <person name="Lamour K."/>
            <person name="Liu Z."/>
            <person name="Ma L."/>
            <person name="Maclean D."/>
            <person name="Chibucos M.C."/>
            <person name="McDonald H."/>
            <person name="McWalters J."/>
            <person name="Meijer H.J."/>
            <person name="Morgan W."/>
            <person name="Morris P.F."/>
            <person name="Munro C.A."/>
            <person name="O'Neill K."/>
            <person name="Ospina-Giraldo M."/>
            <person name="Pinzon A."/>
            <person name="Pritchard L."/>
            <person name="Ramsahoye B."/>
            <person name="Ren Q."/>
            <person name="Restrepo S."/>
            <person name="Roy S."/>
            <person name="Sadanandom A."/>
            <person name="Savidor A."/>
            <person name="Schornack S."/>
            <person name="Schwartz D.C."/>
            <person name="Schumann U.D."/>
            <person name="Schwessinger B."/>
            <person name="Seyer L."/>
            <person name="Sharpe T."/>
            <person name="Silvar C."/>
            <person name="Song J."/>
            <person name="Studholme D.J."/>
            <person name="Sykes S."/>
            <person name="Thines M."/>
            <person name="van de Vondervoort P.J."/>
            <person name="Phuntumart V."/>
            <person name="Wawra S."/>
            <person name="Weide R."/>
            <person name="Win J."/>
            <person name="Young C."/>
            <person name="Zhou S."/>
            <person name="Fry W."/>
            <person name="Meyers B.C."/>
            <person name="van West P."/>
            <person name="Ristaino J."/>
            <person name="Govers F."/>
            <person name="Birch P.R."/>
            <person name="Whisson S.C."/>
            <person name="Judelson H.S."/>
            <person name="Nusbaum C."/>
        </authorList>
    </citation>
    <scope>NUCLEOTIDE SEQUENCE [LARGE SCALE GENOMIC DNA]</scope>
    <source>
        <strain evidence="3">T30-4</strain>
    </source>
</reference>
<dbReference type="OMA" id="RTIFLWD"/>
<name>D0N1P9_PHYIT</name>
<evidence type="ECO:0000256" key="1">
    <source>
        <dbReference type="SAM" id="MobiDB-lite"/>
    </source>
</evidence>
<evidence type="ECO:0000313" key="2">
    <source>
        <dbReference type="EMBL" id="EEY68228.1"/>
    </source>
</evidence>
<dbReference type="Proteomes" id="UP000006643">
    <property type="component" value="Unassembled WGS sequence"/>
</dbReference>
<dbReference type="AlphaFoldDB" id="D0N1P9"/>
<accession>D0N1P9</accession>
<dbReference type="InParanoid" id="D0N1P9"/>
<keyword evidence="3" id="KW-1185">Reference proteome</keyword>
<dbReference type="VEuPathDB" id="FungiDB:PITG_04643"/>